<sequence>MPQNPLMPLNHLLAPIIGMIQIFHTIIQVLIFLDHWVLALIVHHEIAWVICIMLVAIGEAISAPWRLRLENTYNDTGDKAFVAATLAVFSLWSGILSIIAICEFVGVLVWVCVYFAAIWFDARPPRLLPLIERACLAAGFDLIIIWRTHY</sequence>
<dbReference type="KEGG" id="tatv:25783511"/>
<comment type="caution">
    <text evidence="2">The sequence shown here is derived from an EMBL/GenBank/DDBJ whole genome shotgun (WGS) entry which is preliminary data.</text>
</comment>
<evidence type="ECO:0000313" key="2">
    <source>
        <dbReference type="EMBL" id="EHK42965.1"/>
    </source>
</evidence>
<reference evidence="2 3" key="1">
    <citation type="journal article" date="2011" name="Genome Biol.">
        <title>Comparative genome sequence analysis underscores mycoparasitism as the ancestral life style of Trichoderma.</title>
        <authorList>
            <person name="Kubicek C.P."/>
            <person name="Herrera-Estrella A."/>
            <person name="Seidl-Seiboth V."/>
            <person name="Martinez D.A."/>
            <person name="Druzhinina I.S."/>
            <person name="Thon M."/>
            <person name="Zeilinger S."/>
            <person name="Casas-Flores S."/>
            <person name="Horwitz B.A."/>
            <person name="Mukherjee P.K."/>
            <person name="Mukherjee M."/>
            <person name="Kredics L."/>
            <person name="Alcaraz L.D."/>
            <person name="Aerts A."/>
            <person name="Antal Z."/>
            <person name="Atanasova L."/>
            <person name="Cervantes-Badillo M.G."/>
            <person name="Challacombe J."/>
            <person name="Chertkov O."/>
            <person name="McCluskey K."/>
            <person name="Coulpier F."/>
            <person name="Deshpande N."/>
            <person name="von Doehren H."/>
            <person name="Ebbole D.J."/>
            <person name="Esquivel-Naranjo E.U."/>
            <person name="Fekete E."/>
            <person name="Flipphi M."/>
            <person name="Glaser F."/>
            <person name="Gomez-Rodriguez E.Y."/>
            <person name="Gruber S."/>
            <person name="Han C."/>
            <person name="Henrissat B."/>
            <person name="Hermosa R."/>
            <person name="Hernandez-Onate M."/>
            <person name="Karaffa L."/>
            <person name="Kosti I."/>
            <person name="Le Crom S."/>
            <person name="Lindquist E."/>
            <person name="Lucas S."/>
            <person name="Luebeck M."/>
            <person name="Luebeck P.S."/>
            <person name="Margeot A."/>
            <person name="Metz B."/>
            <person name="Misra M."/>
            <person name="Nevalainen H."/>
            <person name="Omann M."/>
            <person name="Packer N."/>
            <person name="Perrone G."/>
            <person name="Uresti-Rivera E.E."/>
            <person name="Salamov A."/>
            <person name="Schmoll M."/>
            <person name="Seiboth B."/>
            <person name="Shapiro H."/>
            <person name="Sukno S."/>
            <person name="Tamayo-Ramos J.A."/>
            <person name="Tisch D."/>
            <person name="Wiest A."/>
            <person name="Wilkinson H.H."/>
            <person name="Zhang M."/>
            <person name="Coutinho P.M."/>
            <person name="Kenerley C.M."/>
            <person name="Monte E."/>
            <person name="Baker S.E."/>
            <person name="Grigoriev I.V."/>
        </authorList>
    </citation>
    <scope>NUCLEOTIDE SEQUENCE [LARGE SCALE GENOMIC DNA]</scope>
    <source>
        <strain evidence="3">ATCC 20476 / IMI 206040</strain>
    </source>
</reference>
<name>G9P3K7_HYPAI</name>
<dbReference type="Proteomes" id="UP000005426">
    <property type="component" value="Unassembled WGS sequence"/>
</dbReference>
<keyword evidence="1" id="KW-0812">Transmembrane</keyword>
<evidence type="ECO:0000313" key="3">
    <source>
        <dbReference type="Proteomes" id="UP000005426"/>
    </source>
</evidence>
<keyword evidence="1" id="KW-0472">Membrane</keyword>
<dbReference type="AlphaFoldDB" id="G9P3K7"/>
<dbReference type="HOGENOM" id="CLU_1740760_0_0_1"/>
<keyword evidence="1" id="KW-1133">Transmembrane helix</keyword>
<dbReference type="EMBL" id="ABDG02000026">
    <property type="protein sequence ID" value="EHK42965.1"/>
    <property type="molecule type" value="Genomic_DNA"/>
</dbReference>
<proteinExistence type="predicted"/>
<dbReference type="OrthoDB" id="4898641at2759"/>
<dbReference type="GeneID" id="25783511"/>
<organism evidence="2 3">
    <name type="scientific">Hypocrea atroviridis (strain ATCC 20476 / IMI 206040)</name>
    <name type="common">Trichoderma atroviride</name>
    <dbReference type="NCBI Taxonomy" id="452589"/>
    <lineage>
        <taxon>Eukaryota</taxon>
        <taxon>Fungi</taxon>
        <taxon>Dikarya</taxon>
        <taxon>Ascomycota</taxon>
        <taxon>Pezizomycotina</taxon>
        <taxon>Sordariomycetes</taxon>
        <taxon>Hypocreomycetidae</taxon>
        <taxon>Hypocreales</taxon>
        <taxon>Hypocreaceae</taxon>
        <taxon>Trichoderma</taxon>
    </lineage>
</organism>
<protein>
    <submittedName>
        <fullName evidence="2">Uncharacterized protein</fullName>
    </submittedName>
</protein>
<feature type="transmembrane region" description="Helical" evidence="1">
    <location>
        <begin position="45"/>
        <end position="67"/>
    </location>
</feature>
<keyword evidence="3" id="KW-1185">Reference proteome</keyword>
<feature type="transmembrane region" description="Helical" evidence="1">
    <location>
        <begin position="12"/>
        <end position="33"/>
    </location>
</feature>
<feature type="transmembrane region" description="Helical" evidence="1">
    <location>
        <begin position="87"/>
        <end position="120"/>
    </location>
</feature>
<gene>
    <name evidence="2" type="ORF">TRIATDRAFT_320304</name>
</gene>
<evidence type="ECO:0000256" key="1">
    <source>
        <dbReference type="SAM" id="Phobius"/>
    </source>
</evidence>
<accession>G9P3K7</accession>